<organism evidence="7 8">
    <name type="scientific">Aspergillus clavatus (strain ATCC 1007 / CBS 513.65 / DSM 816 / NCTC 3887 / NRRL 1 / QM 1276 / 107)</name>
    <dbReference type="NCBI Taxonomy" id="344612"/>
    <lineage>
        <taxon>Eukaryota</taxon>
        <taxon>Fungi</taxon>
        <taxon>Dikarya</taxon>
        <taxon>Ascomycota</taxon>
        <taxon>Pezizomycotina</taxon>
        <taxon>Eurotiomycetes</taxon>
        <taxon>Eurotiomycetidae</taxon>
        <taxon>Eurotiales</taxon>
        <taxon>Aspergillaceae</taxon>
        <taxon>Aspergillus</taxon>
        <taxon>Aspergillus subgen. Fumigati</taxon>
    </lineage>
</organism>
<gene>
    <name evidence="7" type="ORF">ACLA_073370</name>
</gene>
<protein>
    <submittedName>
        <fullName evidence="7">MFS transporter, putative</fullName>
    </submittedName>
</protein>
<dbReference type="OMA" id="HRKFYAE"/>
<dbReference type="GO" id="GO:0022857">
    <property type="term" value="F:transmembrane transporter activity"/>
    <property type="evidence" value="ECO:0007669"/>
    <property type="project" value="InterPro"/>
</dbReference>
<dbReference type="EMBL" id="DS027045">
    <property type="protein sequence ID" value="EAW14302.1"/>
    <property type="molecule type" value="Genomic_DNA"/>
</dbReference>
<feature type="transmembrane region" description="Helical" evidence="6">
    <location>
        <begin position="67"/>
        <end position="86"/>
    </location>
</feature>
<feature type="compositionally biased region" description="Basic and acidic residues" evidence="5">
    <location>
        <begin position="1"/>
        <end position="16"/>
    </location>
</feature>
<feature type="transmembrane region" description="Helical" evidence="6">
    <location>
        <begin position="194"/>
        <end position="220"/>
    </location>
</feature>
<dbReference type="VEuPathDB" id="FungiDB:ACLA_073370"/>
<name>A1C7D1_ASPCL</name>
<sequence length="575" mass="63202">MPPDADAHDPLDREDAPFLPAAASSSSSSSSSSSKDEESHDDLKHDRDGDRGDPETTHAAAISKIRFRFMATLFVMILAFEIGIVMSNGPMTRIYESIACRQHYAEYDPRQIAADGQVPESLCKITEVQTELAAVKGYMEFFDGILSALLAIPYGLLADRIGRKPILCLSIPAFALNSLIMFAVMWYSEIFPLRAVWASCLAWLLGGGPVVASALIWTMMSDVTAEDERASMFFRFGVVSMGADFASSAVSSWMMTWDPWLPMLIGWGIVIAGVLCAVSLPETMHLSTVQRAEERSSSVELARLAPTNGEPKGGAQKNERQIDPDDSDADSIHGEQVPFTLRSGSKRPFLAKMVLRSRQYFTPYSFLFRNKQVLLLLTAFLVYRLSRGSSWFLVQYISTRYQWTLANSNLLISFKPALTIPLFLLVLPVLSRYLLRSMHTNKKDLQLARVSIVCLSLGTLGIGLSPSIATLVPSLILQTAGSGFLYLIRSLITTLVKQEETARLFTIIEVLQAVGNVIASLSITTVFQLGLELGGPWIGLAWMMTSMAFALVGAAVWCFKLSSIAEDKAEGDDEV</sequence>
<dbReference type="GO" id="GO:0016020">
    <property type="term" value="C:membrane"/>
    <property type="evidence" value="ECO:0007669"/>
    <property type="project" value="UniProtKB-SubCell"/>
</dbReference>
<dbReference type="eggNOG" id="ENOG502QWBF">
    <property type="taxonomic scope" value="Eukaryota"/>
</dbReference>
<feature type="transmembrane region" description="Helical" evidence="6">
    <location>
        <begin position="232"/>
        <end position="254"/>
    </location>
</feature>
<keyword evidence="2 6" id="KW-0812">Transmembrane</keyword>
<feature type="transmembrane region" description="Helical" evidence="6">
    <location>
        <begin position="166"/>
        <end position="188"/>
    </location>
</feature>
<evidence type="ECO:0000256" key="3">
    <source>
        <dbReference type="ARBA" id="ARBA00022989"/>
    </source>
</evidence>
<feature type="transmembrane region" description="Helical" evidence="6">
    <location>
        <begin position="417"/>
        <end position="435"/>
    </location>
</feature>
<evidence type="ECO:0000313" key="7">
    <source>
        <dbReference type="EMBL" id="EAW14302.1"/>
    </source>
</evidence>
<dbReference type="Proteomes" id="UP000006701">
    <property type="component" value="Unassembled WGS sequence"/>
</dbReference>
<keyword evidence="4 6" id="KW-0472">Membrane</keyword>
<feature type="region of interest" description="Disordered" evidence="5">
    <location>
        <begin position="297"/>
        <end position="330"/>
    </location>
</feature>
<feature type="region of interest" description="Disordered" evidence="5">
    <location>
        <begin position="1"/>
        <end position="56"/>
    </location>
</feature>
<dbReference type="AlphaFoldDB" id="A1C7D1"/>
<evidence type="ECO:0000256" key="1">
    <source>
        <dbReference type="ARBA" id="ARBA00004141"/>
    </source>
</evidence>
<feature type="transmembrane region" description="Helical" evidence="6">
    <location>
        <begin position="260"/>
        <end position="281"/>
    </location>
</feature>
<dbReference type="Gene3D" id="1.20.1250.20">
    <property type="entry name" value="MFS general substrate transporter like domains"/>
    <property type="match status" value="1"/>
</dbReference>
<dbReference type="KEGG" id="act:ACLA_073370"/>
<feature type="compositionally biased region" description="Basic and acidic residues" evidence="5">
    <location>
        <begin position="34"/>
        <end position="56"/>
    </location>
</feature>
<keyword evidence="8" id="KW-1185">Reference proteome</keyword>
<reference evidence="7 8" key="1">
    <citation type="journal article" date="2008" name="PLoS Genet.">
        <title>Genomic islands in the pathogenic filamentous fungus Aspergillus fumigatus.</title>
        <authorList>
            <person name="Fedorova N.D."/>
            <person name="Khaldi N."/>
            <person name="Joardar V.S."/>
            <person name="Maiti R."/>
            <person name="Amedeo P."/>
            <person name="Anderson M.J."/>
            <person name="Crabtree J."/>
            <person name="Silva J.C."/>
            <person name="Badger J.H."/>
            <person name="Albarraq A."/>
            <person name="Angiuoli S."/>
            <person name="Bussey H."/>
            <person name="Bowyer P."/>
            <person name="Cotty P.J."/>
            <person name="Dyer P.S."/>
            <person name="Egan A."/>
            <person name="Galens K."/>
            <person name="Fraser-Liggett C.M."/>
            <person name="Haas B.J."/>
            <person name="Inman J.M."/>
            <person name="Kent R."/>
            <person name="Lemieux S."/>
            <person name="Malavazi I."/>
            <person name="Orvis J."/>
            <person name="Roemer T."/>
            <person name="Ronning C.M."/>
            <person name="Sundaram J.P."/>
            <person name="Sutton G."/>
            <person name="Turner G."/>
            <person name="Venter J.C."/>
            <person name="White O.R."/>
            <person name="Whitty B.R."/>
            <person name="Youngman P."/>
            <person name="Wolfe K.H."/>
            <person name="Goldman G.H."/>
            <person name="Wortman J.R."/>
            <person name="Jiang B."/>
            <person name="Denning D.W."/>
            <person name="Nierman W.C."/>
        </authorList>
    </citation>
    <scope>NUCLEOTIDE SEQUENCE [LARGE SCALE GENOMIC DNA]</scope>
    <source>
        <strain evidence="8">ATCC 1007 / CBS 513.65 / DSM 816 / NCTC 3887 / NRRL 1</strain>
    </source>
</reference>
<dbReference type="GeneID" id="4708037"/>
<dbReference type="HOGENOM" id="CLU_013756_2_1_1"/>
<evidence type="ECO:0000256" key="2">
    <source>
        <dbReference type="ARBA" id="ARBA00022692"/>
    </source>
</evidence>
<dbReference type="PANTHER" id="PTHR23507">
    <property type="entry name" value="ZGC:174356"/>
    <property type="match status" value="1"/>
</dbReference>
<feature type="transmembrane region" description="Helical" evidence="6">
    <location>
        <begin position="537"/>
        <end position="559"/>
    </location>
</feature>
<comment type="subcellular location">
    <subcellularLocation>
        <location evidence="1">Membrane</location>
        <topology evidence="1">Multi-pass membrane protein</topology>
    </subcellularLocation>
</comment>
<dbReference type="InterPro" id="IPR036259">
    <property type="entry name" value="MFS_trans_sf"/>
</dbReference>
<dbReference type="Pfam" id="PF07690">
    <property type="entry name" value="MFS_1"/>
    <property type="match status" value="1"/>
</dbReference>
<evidence type="ECO:0000256" key="5">
    <source>
        <dbReference type="SAM" id="MobiDB-lite"/>
    </source>
</evidence>
<feature type="compositionally biased region" description="Low complexity" evidence="5">
    <location>
        <begin position="21"/>
        <end position="33"/>
    </location>
</feature>
<evidence type="ECO:0000313" key="8">
    <source>
        <dbReference type="Proteomes" id="UP000006701"/>
    </source>
</evidence>
<evidence type="ECO:0000256" key="4">
    <source>
        <dbReference type="ARBA" id="ARBA00023136"/>
    </source>
</evidence>
<feature type="transmembrane region" description="Helical" evidence="6">
    <location>
        <begin position="447"/>
        <end position="469"/>
    </location>
</feature>
<feature type="transmembrane region" description="Helical" evidence="6">
    <location>
        <begin position="373"/>
        <end position="397"/>
    </location>
</feature>
<dbReference type="PANTHER" id="PTHR23507:SF31">
    <property type="entry name" value="TRANSPORTER, PUTATIVE (AFU_ORTHOLOGUE AFUA_2G14230)-RELATED"/>
    <property type="match status" value="1"/>
</dbReference>
<dbReference type="SUPFAM" id="SSF103473">
    <property type="entry name" value="MFS general substrate transporter"/>
    <property type="match status" value="1"/>
</dbReference>
<dbReference type="OrthoDB" id="194139at2759"/>
<keyword evidence="3 6" id="KW-1133">Transmembrane helix</keyword>
<dbReference type="RefSeq" id="XP_001275728.1">
    <property type="nucleotide sequence ID" value="XM_001275727.1"/>
</dbReference>
<accession>A1C7D1</accession>
<proteinExistence type="predicted"/>
<feature type="transmembrane region" description="Helical" evidence="6">
    <location>
        <begin position="141"/>
        <end position="159"/>
    </location>
</feature>
<dbReference type="InterPro" id="IPR011701">
    <property type="entry name" value="MFS"/>
</dbReference>
<dbReference type="CDD" id="cd06174">
    <property type="entry name" value="MFS"/>
    <property type="match status" value="1"/>
</dbReference>
<feature type="transmembrane region" description="Helical" evidence="6">
    <location>
        <begin position="504"/>
        <end position="531"/>
    </location>
</feature>
<evidence type="ECO:0000256" key="6">
    <source>
        <dbReference type="SAM" id="Phobius"/>
    </source>
</evidence>
<feature type="transmembrane region" description="Helical" evidence="6">
    <location>
        <begin position="475"/>
        <end position="492"/>
    </location>
</feature>